<keyword evidence="5" id="KW-0812">Transmembrane</keyword>
<comment type="subcellular location">
    <subcellularLocation>
        <location evidence="1">Cell outer membrane</location>
    </subcellularLocation>
</comment>
<keyword evidence="3" id="KW-0813">Transport</keyword>
<evidence type="ECO:0000313" key="8">
    <source>
        <dbReference type="EMBL" id="SPZ92616.1"/>
    </source>
</evidence>
<dbReference type="Proteomes" id="UP000251241">
    <property type="component" value="Unassembled WGS sequence"/>
</dbReference>
<evidence type="ECO:0000256" key="3">
    <source>
        <dbReference type="ARBA" id="ARBA00022448"/>
    </source>
</evidence>
<dbReference type="SUPFAM" id="SSF56954">
    <property type="entry name" value="Outer membrane efflux proteins (OEP)"/>
    <property type="match status" value="1"/>
</dbReference>
<dbReference type="GO" id="GO:0009279">
    <property type="term" value="C:cell outer membrane"/>
    <property type="evidence" value="ECO:0007669"/>
    <property type="project" value="UniProtKB-SubCell"/>
</dbReference>
<dbReference type="GO" id="GO:1990281">
    <property type="term" value="C:efflux pump complex"/>
    <property type="evidence" value="ECO:0007669"/>
    <property type="project" value="TreeGrafter"/>
</dbReference>
<dbReference type="PANTHER" id="PTHR30026:SF20">
    <property type="entry name" value="OUTER MEMBRANE PROTEIN TOLC"/>
    <property type="match status" value="1"/>
</dbReference>
<evidence type="ECO:0000256" key="2">
    <source>
        <dbReference type="ARBA" id="ARBA00007613"/>
    </source>
</evidence>
<dbReference type="GO" id="GO:0015562">
    <property type="term" value="F:efflux transmembrane transporter activity"/>
    <property type="evidence" value="ECO:0007669"/>
    <property type="project" value="InterPro"/>
</dbReference>
<keyword evidence="4" id="KW-1134">Transmembrane beta strand</keyword>
<evidence type="ECO:0000256" key="7">
    <source>
        <dbReference type="ARBA" id="ARBA00023237"/>
    </source>
</evidence>
<protein>
    <submittedName>
        <fullName evidence="8">Type I secretion outer membrane protein, TolC family</fullName>
    </submittedName>
</protein>
<proteinExistence type="inferred from homology"/>
<dbReference type="EMBL" id="UAUU01000011">
    <property type="protein sequence ID" value="SPZ92616.1"/>
    <property type="molecule type" value="Genomic_DNA"/>
</dbReference>
<evidence type="ECO:0000256" key="5">
    <source>
        <dbReference type="ARBA" id="ARBA00022692"/>
    </source>
</evidence>
<dbReference type="InterPro" id="IPR051906">
    <property type="entry name" value="TolC-like"/>
</dbReference>
<dbReference type="AlphaFoldDB" id="A0A2X2JKE4"/>
<evidence type="ECO:0000313" key="9">
    <source>
        <dbReference type="Proteomes" id="UP000251241"/>
    </source>
</evidence>
<keyword evidence="7" id="KW-0998">Cell outer membrane</keyword>
<evidence type="ECO:0000256" key="4">
    <source>
        <dbReference type="ARBA" id="ARBA00022452"/>
    </source>
</evidence>
<evidence type="ECO:0000256" key="6">
    <source>
        <dbReference type="ARBA" id="ARBA00023136"/>
    </source>
</evidence>
<sequence length="425" mass="49226">MQDIKIKKSEMKKVIFTAFIVCLFTNINAQVISLQNVIDSIQTNHPIVKMYDNEIRSMDEAAKGTRSWMPPTIGVGQFMTPYNVNLWKRDGDMKGMGSAMLSIEQMIPNKKKLDAEEAYMNAMSSVEKENKGAGINELIQDAKLLYSEWIVLLKRLDVVAENEKMLNFMIKNAEIRYKNGVGKIGAYYKAKAALGSTRNMQIMYENDIKEKRIRLNALMGRNPMAPFEIDTIFSFNDYSDMVFDTALFNKNRSDLKSLDQQIRLTTLKQETERQNLKPEFGVRFENMYGFGGQPMQYTAMAMIKLPFVNWASKMSKANIASLKWKADALSSQKNMMINEYSGMAYGMRNEFDLKKNQLSLYREDIIPALKNNFKTMQLGYEQNTEELFMLYDAWEKLNMTQLEYLDILSKAFEMQITIDRLIERK</sequence>
<name>A0A2X2JKE4_SPHMU</name>
<evidence type="ECO:0000256" key="1">
    <source>
        <dbReference type="ARBA" id="ARBA00004442"/>
    </source>
</evidence>
<gene>
    <name evidence="8" type="ORF">NCTC11343_04617</name>
</gene>
<dbReference type="GO" id="GO:0015288">
    <property type="term" value="F:porin activity"/>
    <property type="evidence" value="ECO:0007669"/>
    <property type="project" value="TreeGrafter"/>
</dbReference>
<keyword evidence="6" id="KW-0472">Membrane</keyword>
<dbReference type="Gene3D" id="1.20.1600.10">
    <property type="entry name" value="Outer membrane efflux proteins (OEP)"/>
    <property type="match status" value="1"/>
</dbReference>
<organism evidence="8 9">
    <name type="scientific">Sphingobacterium multivorum</name>
    <dbReference type="NCBI Taxonomy" id="28454"/>
    <lineage>
        <taxon>Bacteria</taxon>
        <taxon>Pseudomonadati</taxon>
        <taxon>Bacteroidota</taxon>
        <taxon>Sphingobacteriia</taxon>
        <taxon>Sphingobacteriales</taxon>
        <taxon>Sphingobacteriaceae</taxon>
        <taxon>Sphingobacterium</taxon>
    </lineage>
</organism>
<dbReference type="Pfam" id="PF02321">
    <property type="entry name" value="OEP"/>
    <property type="match status" value="1"/>
</dbReference>
<comment type="similarity">
    <text evidence="2">Belongs to the outer membrane factor (OMF) (TC 1.B.17) family.</text>
</comment>
<reference evidence="8 9" key="1">
    <citation type="submission" date="2018-06" db="EMBL/GenBank/DDBJ databases">
        <authorList>
            <consortium name="Pathogen Informatics"/>
            <person name="Doyle S."/>
        </authorList>
    </citation>
    <scope>NUCLEOTIDE SEQUENCE [LARGE SCALE GENOMIC DNA]</scope>
    <source>
        <strain evidence="8 9">NCTC11343</strain>
    </source>
</reference>
<dbReference type="PANTHER" id="PTHR30026">
    <property type="entry name" value="OUTER MEMBRANE PROTEIN TOLC"/>
    <property type="match status" value="1"/>
</dbReference>
<accession>A0A2X2JKE4</accession>
<dbReference type="InterPro" id="IPR003423">
    <property type="entry name" value="OMP_efflux"/>
</dbReference>